<accession>A0ABQ1EW63</accession>
<dbReference type="Pfam" id="PF03663">
    <property type="entry name" value="Glyco_hydro_76"/>
    <property type="match status" value="1"/>
</dbReference>
<dbReference type="InterPro" id="IPR005198">
    <property type="entry name" value="Glyco_hydro_76"/>
</dbReference>
<comment type="caution">
    <text evidence="2">The sequence shown here is derived from an EMBL/GenBank/DDBJ whole genome shotgun (WGS) entry which is preliminary data.</text>
</comment>
<name>A0ABQ1EW63_9BACL</name>
<dbReference type="InterPro" id="IPR008928">
    <property type="entry name" value="6-hairpin_glycosidase_sf"/>
</dbReference>
<sequence>MGGGIAWRKDQLDYKNTPANAPAAILAARLFQRFGDAEDLAWAQKIFAWNKAVLRDPGDGFIWEGSNRLGDQQIDKDWQFTYCQGVYLGASLELFACTADQSYLMDARQTAEPVVIRLCDPGAALCYWRRMHDLQTTRMNLNRKGGEIAINVSEFIVINEIHFIREGDVWCETSSKSDSKMAGGKPRDSSHGDSMGRRSTCCCFYHIQC</sequence>
<evidence type="ECO:0000256" key="1">
    <source>
        <dbReference type="SAM" id="MobiDB-lite"/>
    </source>
</evidence>
<reference evidence="3" key="1">
    <citation type="journal article" date="2019" name="Int. J. Syst. Evol. Microbiol.">
        <title>The Global Catalogue of Microorganisms (GCM) 10K type strain sequencing project: providing services to taxonomists for standard genome sequencing and annotation.</title>
        <authorList>
            <consortium name="The Broad Institute Genomics Platform"/>
            <consortium name="The Broad Institute Genome Sequencing Center for Infectious Disease"/>
            <person name="Wu L."/>
            <person name="Ma J."/>
        </authorList>
    </citation>
    <scope>NUCLEOTIDE SEQUENCE [LARGE SCALE GENOMIC DNA]</scope>
    <source>
        <strain evidence="3">CGMCC 1.15043</strain>
    </source>
</reference>
<dbReference type="Gene3D" id="1.50.10.20">
    <property type="match status" value="1"/>
</dbReference>
<evidence type="ECO:0000313" key="2">
    <source>
        <dbReference type="EMBL" id="GFZ88774.1"/>
    </source>
</evidence>
<dbReference type="SUPFAM" id="SSF48208">
    <property type="entry name" value="Six-hairpin glycosidases"/>
    <property type="match status" value="1"/>
</dbReference>
<keyword evidence="3" id="KW-1185">Reference proteome</keyword>
<dbReference type="Proteomes" id="UP000615455">
    <property type="component" value="Unassembled WGS sequence"/>
</dbReference>
<dbReference type="PANTHER" id="PTHR47791:SF3">
    <property type="entry name" value="MEIOTICALLY UP-REGULATED GENE 191 PROTEIN"/>
    <property type="match status" value="1"/>
</dbReference>
<feature type="region of interest" description="Disordered" evidence="1">
    <location>
        <begin position="175"/>
        <end position="196"/>
    </location>
</feature>
<evidence type="ECO:0000313" key="3">
    <source>
        <dbReference type="Proteomes" id="UP000615455"/>
    </source>
</evidence>
<dbReference type="EMBL" id="BMHE01000020">
    <property type="protein sequence ID" value="GFZ88774.1"/>
    <property type="molecule type" value="Genomic_DNA"/>
</dbReference>
<gene>
    <name evidence="2" type="ORF">GCM10008018_38560</name>
</gene>
<protein>
    <submittedName>
        <fullName evidence="2">Uncharacterized protein</fullName>
    </submittedName>
</protein>
<proteinExistence type="predicted"/>
<dbReference type="PANTHER" id="PTHR47791">
    <property type="entry name" value="MEIOTICALLY UP-REGULATED GENE 191 PROTEIN"/>
    <property type="match status" value="1"/>
</dbReference>
<dbReference type="InterPro" id="IPR053169">
    <property type="entry name" value="MUG_Protein"/>
</dbReference>
<organism evidence="2 3">
    <name type="scientific">Paenibacillus marchantiophytorum</name>
    <dbReference type="NCBI Taxonomy" id="1619310"/>
    <lineage>
        <taxon>Bacteria</taxon>
        <taxon>Bacillati</taxon>
        <taxon>Bacillota</taxon>
        <taxon>Bacilli</taxon>
        <taxon>Bacillales</taxon>
        <taxon>Paenibacillaceae</taxon>
        <taxon>Paenibacillus</taxon>
    </lineage>
</organism>